<proteinExistence type="predicted"/>
<organism evidence="3 4">
    <name type="scientific">Striga asiatica</name>
    <name type="common">Asiatic witchweed</name>
    <name type="synonym">Buchnera asiatica</name>
    <dbReference type="NCBI Taxonomy" id="4170"/>
    <lineage>
        <taxon>Eukaryota</taxon>
        <taxon>Viridiplantae</taxon>
        <taxon>Streptophyta</taxon>
        <taxon>Embryophyta</taxon>
        <taxon>Tracheophyta</taxon>
        <taxon>Spermatophyta</taxon>
        <taxon>Magnoliopsida</taxon>
        <taxon>eudicotyledons</taxon>
        <taxon>Gunneridae</taxon>
        <taxon>Pentapetalae</taxon>
        <taxon>asterids</taxon>
        <taxon>lamiids</taxon>
        <taxon>Lamiales</taxon>
        <taxon>Orobanchaceae</taxon>
        <taxon>Buchnereae</taxon>
        <taxon>Striga</taxon>
    </lineage>
</organism>
<evidence type="ECO:0000256" key="1">
    <source>
        <dbReference type="SAM" id="MobiDB-lite"/>
    </source>
</evidence>
<evidence type="ECO:0000313" key="3">
    <source>
        <dbReference type="EMBL" id="GER35848.1"/>
    </source>
</evidence>
<dbReference type="Proteomes" id="UP000325081">
    <property type="component" value="Unassembled WGS sequence"/>
</dbReference>
<dbReference type="EMBL" id="BKCP01005028">
    <property type="protein sequence ID" value="GER35848.1"/>
    <property type="molecule type" value="Genomic_DNA"/>
</dbReference>
<dbReference type="PANTHER" id="PTHR45749:SF26">
    <property type="entry name" value="ZINC FINGER MYM-TYPE PROTEIN 1-LIKE"/>
    <property type="match status" value="1"/>
</dbReference>
<comment type="caution">
    <text evidence="3">The sequence shown here is derived from an EMBL/GenBank/DDBJ whole genome shotgun (WGS) entry which is preliminary data.</text>
</comment>
<protein>
    <submittedName>
        <fullName evidence="3">General transcription factor 2-related zincfinger protein</fullName>
    </submittedName>
</protein>
<evidence type="ECO:0000313" key="4">
    <source>
        <dbReference type="Proteomes" id="UP000325081"/>
    </source>
</evidence>
<dbReference type="AlphaFoldDB" id="A0A5A7PT61"/>
<sequence length="313" mass="36055">MNQSQGIHWKKWNFISLPKEYGGLAFQDLQLFYKAMICKQLWRIISNPDLLVSRLLKERIEIRNGVTTRISYLNWVPGICKPAPTLIPLARGHLTWVKDLMQSNGAQWNDWLIKQVFDEIDSSAILKISTLNPLRQDRLFWALGLVVPKIHMEHQPSAKKGKTPLISSFFRKWDLQASESTSITVQNEHNESPSPHIAPILPEPNWNKTTTERDPGKRKQIALSSHTMCVRRAEDLMIPSKHIDKVLYAQSKIEKERNRLRLKSSIMSVRWLALQGFFFRGNDESSSSSNRGNFIELIKAFANMNAEVNEVVL</sequence>
<dbReference type="Pfam" id="PF14291">
    <property type="entry name" value="DUF4371"/>
    <property type="match status" value="1"/>
</dbReference>
<gene>
    <name evidence="3" type="ORF">STAS_12154</name>
</gene>
<feature type="region of interest" description="Disordered" evidence="1">
    <location>
        <begin position="185"/>
        <end position="217"/>
    </location>
</feature>
<dbReference type="OrthoDB" id="1730821at2759"/>
<feature type="domain" description="DUF4371" evidence="2">
    <location>
        <begin position="224"/>
        <end position="313"/>
    </location>
</feature>
<accession>A0A5A7PT61</accession>
<dbReference type="InterPro" id="IPR025398">
    <property type="entry name" value="DUF4371"/>
</dbReference>
<dbReference type="PANTHER" id="PTHR45749">
    <property type="match status" value="1"/>
</dbReference>
<reference evidence="4" key="1">
    <citation type="journal article" date="2019" name="Curr. Biol.">
        <title>Genome Sequence of Striga asiatica Provides Insight into the Evolution of Plant Parasitism.</title>
        <authorList>
            <person name="Yoshida S."/>
            <person name="Kim S."/>
            <person name="Wafula E.K."/>
            <person name="Tanskanen J."/>
            <person name="Kim Y.M."/>
            <person name="Honaas L."/>
            <person name="Yang Z."/>
            <person name="Spallek T."/>
            <person name="Conn C.E."/>
            <person name="Ichihashi Y."/>
            <person name="Cheong K."/>
            <person name="Cui S."/>
            <person name="Der J.P."/>
            <person name="Gundlach H."/>
            <person name="Jiao Y."/>
            <person name="Hori C."/>
            <person name="Ishida J.K."/>
            <person name="Kasahara H."/>
            <person name="Kiba T."/>
            <person name="Kim M.S."/>
            <person name="Koo N."/>
            <person name="Laohavisit A."/>
            <person name="Lee Y.H."/>
            <person name="Lumba S."/>
            <person name="McCourt P."/>
            <person name="Mortimer J.C."/>
            <person name="Mutuku J.M."/>
            <person name="Nomura T."/>
            <person name="Sasaki-Sekimoto Y."/>
            <person name="Seto Y."/>
            <person name="Wang Y."/>
            <person name="Wakatake T."/>
            <person name="Sakakibara H."/>
            <person name="Demura T."/>
            <person name="Yamaguchi S."/>
            <person name="Yoneyama K."/>
            <person name="Manabe R.I."/>
            <person name="Nelson D.C."/>
            <person name="Schulman A.H."/>
            <person name="Timko M.P."/>
            <person name="dePamphilis C.W."/>
            <person name="Choi D."/>
            <person name="Shirasu K."/>
        </authorList>
    </citation>
    <scope>NUCLEOTIDE SEQUENCE [LARGE SCALE GENOMIC DNA]</scope>
    <source>
        <strain evidence="4">cv. UVA1</strain>
    </source>
</reference>
<keyword evidence="4" id="KW-1185">Reference proteome</keyword>
<evidence type="ECO:0000259" key="2">
    <source>
        <dbReference type="Pfam" id="PF14291"/>
    </source>
</evidence>
<name>A0A5A7PT61_STRAF</name>